<dbReference type="GO" id="GO:0005634">
    <property type="term" value="C:nucleus"/>
    <property type="evidence" value="ECO:0007669"/>
    <property type="project" value="UniProtKB-SubCell"/>
</dbReference>
<reference evidence="7 9" key="2">
    <citation type="journal article" date="2018" name="Plant J.">
        <title>The Physcomitrella patens chromosome-scale assembly reveals moss genome structure and evolution.</title>
        <authorList>
            <person name="Lang D."/>
            <person name="Ullrich K.K."/>
            <person name="Murat F."/>
            <person name="Fuchs J."/>
            <person name="Jenkins J."/>
            <person name="Haas F.B."/>
            <person name="Piednoel M."/>
            <person name="Gundlach H."/>
            <person name="Van Bel M."/>
            <person name="Meyberg R."/>
            <person name="Vives C."/>
            <person name="Morata J."/>
            <person name="Symeonidi A."/>
            <person name="Hiss M."/>
            <person name="Muchero W."/>
            <person name="Kamisugi Y."/>
            <person name="Saleh O."/>
            <person name="Blanc G."/>
            <person name="Decker E.L."/>
            <person name="van Gessel N."/>
            <person name="Grimwood J."/>
            <person name="Hayes R.D."/>
            <person name="Graham S.W."/>
            <person name="Gunter L.E."/>
            <person name="McDaniel S.F."/>
            <person name="Hoernstein S.N.W."/>
            <person name="Larsson A."/>
            <person name="Li F.W."/>
            <person name="Perroud P.F."/>
            <person name="Phillips J."/>
            <person name="Ranjan P."/>
            <person name="Rokshar D.S."/>
            <person name="Rothfels C.J."/>
            <person name="Schneider L."/>
            <person name="Shu S."/>
            <person name="Stevenson D.W."/>
            <person name="Thummler F."/>
            <person name="Tillich M."/>
            <person name="Villarreal Aguilar J.C."/>
            <person name="Widiez T."/>
            <person name="Wong G.K."/>
            <person name="Wymore A."/>
            <person name="Zhang Y."/>
            <person name="Zimmer A.D."/>
            <person name="Quatrano R.S."/>
            <person name="Mayer K.F.X."/>
            <person name="Goodstein D."/>
            <person name="Casacuberta J.M."/>
            <person name="Vandepoele K."/>
            <person name="Reski R."/>
            <person name="Cuming A.C."/>
            <person name="Tuskan G.A."/>
            <person name="Maumus F."/>
            <person name="Salse J."/>
            <person name="Schmutz J."/>
            <person name="Rensing S.A."/>
        </authorList>
    </citation>
    <scope>NUCLEOTIDE SEQUENCE [LARGE SCALE GENOMIC DNA]</scope>
    <source>
        <strain evidence="8 9">cv. Gransden 2004</strain>
    </source>
</reference>
<dbReference type="InParanoid" id="A0A2K1KKG9"/>
<proteinExistence type="predicted"/>
<name>A0A2K1KKG9_PHYPA</name>
<evidence type="ECO:0000256" key="2">
    <source>
        <dbReference type="ARBA" id="ARBA00022737"/>
    </source>
</evidence>
<keyword evidence="9" id="KW-1185">Reference proteome</keyword>
<dbReference type="Gramene" id="Pp3c5_20800V3.1">
    <property type="protein sequence ID" value="Pp3c5_20800V3.1"/>
    <property type="gene ID" value="Pp3c5_20800"/>
</dbReference>
<evidence type="ECO:0000313" key="7">
    <source>
        <dbReference type="EMBL" id="PNR54278.1"/>
    </source>
</evidence>
<protein>
    <submittedName>
        <fullName evidence="7 8">Uncharacterized protein</fullName>
    </submittedName>
</protein>
<reference evidence="8" key="3">
    <citation type="submission" date="2020-12" db="UniProtKB">
        <authorList>
            <consortium name="EnsemblPlants"/>
        </authorList>
    </citation>
    <scope>IDENTIFICATION</scope>
</reference>
<dbReference type="PaxDb" id="3218-PP1S218_16V6.1"/>
<dbReference type="PANTHER" id="PTHR36326:SF7">
    <property type="entry name" value="PROTEIN POLLENLESS 3-LIKE 2"/>
    <property type="match status" value="1"/>
</dbReference>
<keyword evidence="5" id="KW-0539">Nucleus</keyword>
<evidence type="ECO:0000256" key="4">
    <source>
        <dbReference type="ARBA" id="ARBA00023054"/>
    </source>
</evidence>
<dbReference type="PANTHER" id="PTHR36326">
    <property type="entry name" value="PROTEIN POLLENLESS 3-LIKE 2"/>
    <property type="match status" value="1"/>
</dbReference>
<organism evidence="7">
    <name type="scientific">Physcomitrium patens</name>
    <name type="common">Spreading-leaved earth moss</name>
    <name type="synonym">Physcomitrella patens</name>
    <dbReference type="NCBI Taxonomy" id="3218"/>
    <lineage>
        <taxon>Eukaryota</taxon>
        <taxon>Viridiplantae</taxon>
        <taxon>Streptophyta</taxon>
        <taxon>Embryophyta</taxon>
        <taxon>Bryophyta</taxon>
        <taxon>Bryophytina</taxon>
        <taxon>Bryopsida</taxon>
        <taxon>Funariidae</taxon>
        <taxon>Funariales</taxon>
        <taxon>Funariaceae</taxon>
        <taxon>Physcomitrium</taxon>
    </lineage>
</organism>
<evidence type="ECO:0000313" key="8">
    <source>
        <dbReference type="EnsemblPlants" id="Pp3c5_20800V3.1"/>
    </source>
</evidence>
<evidence type="ECO:0000256" key="1">
    <source>
        <dbReference type="ARBA" id="ARBA00004123"/>
    </source>
</evidence>
<feature type="region of interest" description="Disordered" evidence="6">
    <location>
        <begin position="114"/>
        <end position="133"/>
    </location>
</feature>
<gene>
    <name evidence="7" type="ORF">PHYPA_007955</name>
</gene>
<dbReference type="EnsemblPlants" id="Pp3c5_20800V3.1">
    <property type="protein sequence ID" value="Pp3c5_20800V3.1"/>
    <property type="gene ID" value="Pp3c5_20800"/>
</dbReference>
<dbReference type="AlphaFoldDB" id="A0A2K1KKG9"/>
<dbReference type="FunCoup" id="A0A2K1KKG9">
    <property type="interactions" value="515"/>
</dbReference>
<dbReference type="EMBL" id="ABEU02000005">
    <property type="protein sequence ID" value="PNR54278.1"/>
    <property type="molecule type" value="Genomic_DNA"/>
</dbReference>
<evidence type="ECO:0000256" key="6">
    <source>
        <dbReference type="SAM" id="MobiDB-lite"/>
    </source>
</evidence>
<evidence type="ECO:0000256" key="5">
    <source>
        <dbReference type="ARBA" id="ARBA00023242"/>
    </source>
</evidence>
<evidence type="ECO:0000313" key="9">
    <source>
        <dbReference type="Proteomes" id="UP000006727"/>
    </source>
</evidence>
<keyword evidence="3" id="KW-0802">TPR repeat</keyword>
<accession>A0A2K1KKG9</accession>
<dbReference type="Proteomes" id="UP000006727">
    <property type="component" value="Chromosome 5"/>
</dbReference>
<evidence type="ECO:0000256" key="3">
    <source>
        <dbReference type="ARBA" id="ARBA00022803"/>
    </source>
</evidence>
<comment type="subcellular location">
    <subcellularLocation>
        <location evidence="1">Nucleus</location>
    </subcellularLocation>
</comment>
<reference evidence="7 9" key="1">
    <citation type="journal article" date="2008" name="Science">
        <title>The Physcomitrella genome reveals evolutionary insights into the conquest of land by plants.</title>
        <authorList>
            <person name="Rensing S."/>
            <person name="Lang D."/>
            <person name="Zimmer A."/>
            <person name="Terry A."/>
            <person name="Salamov A."/>
            <person name="Shapiro H."/>
            <person name="Nishiyama T."/>
            <person name="Perroud P.-F."/>
            <person name="Lindquist E."/>
            <person name="Kamisugi Y."/>
            <person name="Tanahashi T."/>
            <person name="Sakakibara K."/>
            <person name="Fujita T."/>
            <person name="Oishi K."/>
            <person name="Shin-I T."/>
            <person name="Kuroki Y."/>
            <person name="Toyoda A."/>
            <person name="Suzuki Y."/>
            <person name="Hashimoto A."/>
            <person name="Yamaguchi K."/>
            <person name="Sugano A."/>
            <person name="Kohara Y."/>
            <person name="Fujiyama A."/>
            <person name="Anterola A."/>
            <person name="Aoki S."/>
            <person name="Ashton N."/>
            <person name="Barbazuk W.B."/>
            <person name="Barker E."/>
            <person name="Bennetzen J."/>
            <person name="Bezanilla M."/>
            <person name="Blankenship R."/>
            <person name="Cho S.H."/>
            <person name="Dutcher S."/>
            <person name="Estelle M."/>
            <person name="Fawcett J.A."/>
            <person name="Gundlach H."/>
            <person name="Hanada K."/>
            <person name="Heyl A."/>
            <person name="Hicks K.A."/>
            <person name="Hugh J."/>
            <person name="Lohr M."/>
            <person name="Mayer K."/>
            <person name="Melkozernov A."/>
            <person name="Murata T."/>
            <person name="Nelson D."/>
            <person name="Pils B."/>
            <person name="Prigge M."/>
            <person name="Reiss B."/>
            <person name="Renner T."/>
            <person name="Rombauts S."/>
            <person name="Rushton P."/>
            <person name="Sanderfoot A."/>
            <person name="Schween G."/>
            <person name="Shiu S.-H."/>
            <person name="Stueber K."/>
            <person name="Theodoulou F.L."/>
            <person name="Tu H."/>
            <person name="Van de Peer Y."/>
            <person name="Verrier P.J."/>
            <person name="Waters E."/>
            <person name="Wood A."/>
            <person name="Yang L."/>
            <person name="Cove D."/>
            <person name="Cuming A."/>
            <person name="Hasebe M."/>
            <person name="Lucas S."/>
            <person name="Mishler D.B."/>
            <person name="Reski R."/>
            <person name="Grigoriev I."/>
            <person name="Quatrano R.S."/>
            <person name="Boore J.L."/>
        </authorList>
    </citation>
    <scope>NUCLEOTIDE SEQUENCE [LARGE SCALE GENOMIC DNA]</scope>
    <source>
        <strain evidence="8 9">cv. Gransden 2004</strain>
    </source>
</reference>
<dbReference type="InterPro" id="IPR044961">
    <property type="entry name" value="MS5/SDI1"/>
</dbReference>
<keyword evidence="2" id="KW-0677">Repeat</keyword>
<sequence>MSIEINVNPQVAGEKRKALLIESDDNKVCNFGVCLMKQGRLEEAEAVLQRVTVACSGIRWASDSHLKSYERAQDLLKELESSIGLKGSHDDILQQLSSFTISGCNTDVSAHDSTLWQPQPAMPRQPRRASRSALEQVSQSNIDPSMSGAFIATSRFGPAHHTRLEMAGSYRTQSWLQDGSCSGSSSGWDEDDFDDASPDECSIRFLRLGMEGEREAHKSFPVTTATPPACDMASITGAQSCIPVAKPTQSLSSKLSRMLIKKFLDIAKPLPYQHSNSRDVPSHHSDVEKQSTIKVEEEKSIWDLLDFTFNLMTSTLVVPATGLRPMMKFRTLLLIVNLQKELLSFNDVFALEINMRRQRRFLVVRFSSDHST</sequence>
<keyword evidence="4" id="KW-0175">Coiled coil</keyword>